<gene>
    <name evidence="2" type="ORF">FF38_11469</name>
</gene>
<reference evidence="2 3" key="1">
    <citation type="journal article" date="2015" name="Nat. Commun.">
        <title>Lucilia cuprina genome unlocks parasitic fly biology to underpin future interventions.</title>
        <authorList>
            <person name="Anstead C.A."/>
            <person name="Korhonen P.K."/>
            <person name="Young N.D."/>
            <person name="Hall R.S."/>
            <person name="Jex A.R."/>
            <person name="Murali S.C."/>
            <person name="Hughes D.S."/>
            <person name="Lee S.F."/>
            <person name="Perry T."/>
            <person name="Stroehlein A.J."/>
            <person name="Ansell B.R."/>
            <person name="Breugelmans B."/>
            <person name="Hofmann A."/>
            <person name="Qu J."/>
            <person name="Dugan S."/>
            <person name="Lee S.L."/>
            <person name="Chao H."/>
            <person name="Dinh H."/>
            <person name="Han Y."/>
            <person name="Doddapaneni H.V."/>
            <person name="Worley K.C."/>
            <person name="Muzny D.M."/>
            <person name="Ioannidis P."/>
            <person name="Waterhouse R.M."/>
            <person name="Zdobnov E.M."/>
            <person name="James P.J."/>
            <person name="Bagnall N.H."/>
            <person name="Kotze A.C."/>
            <person name="Gibbs R.A."/>
            <person name="Richards S."/>
            <person name="Batterham P."/>
            <person name="Gasser R.B."/>
        </authorList>
    </citation>
    <scope>NUCLEOTIDE SEQUENCE [LARGE SCALE GENOMIC DNA]</scope>
    <source>
        <strain evidence="2 3">LS</strain>
        <tissue evidence="2">Full body</tissue>
    </source>
</reference>
<name>A0A0L0CR72_LUCCU</name>
<evidence type="ECO:0000256" key="1">
    <source>
        <dbReference type="SAM" id="MobiDB-lite"/>
    </source>
</evidence>
<proteinExistence type="predicted"/>
<dbReference type="Proteomes" id="UP000037069">
    <property type="component" value="Unassembled WGS sequence"/>
</dbReference>
<comment type="caution">
    <text evidence="2">The sequence shown here is derived from an EMBL/GenBank/DDBJ whole genome shotgun (WGS) entry which is preliminary data.</text>
</comment>
<keyword evidence="3" id="KW-1185">Reference proteome</keyword>
<feature type="region of interest" description="Disordered" evidence="1">
    <location>
        <begin position="72"/>
        <end position="92"/>
    </location>
</feature>
<accession>A0A0L0CR72</accession>
<dbReference type="AlphaFoldDB" id="A0A0L0CR72"/>
<protein>
    <submittedName>
        <fullName evidence="2">Uncharacterized protein</fullName>
    </submittedName>
</protein>
<evidence type="ECO:0000313" key="2">
    <source>
        <dbReference type="EMBL" id="KNC33924.1"/>
    </source>
</evidence>
<evidence type="ECO:0000313" key="3">
    <source>
        <dbReference type="Proteomes" id="UP000037069"/>
    </source>
</evidence>
<sequence length="153" mass="17297">MTISWMVNWLRFLCNTSSRCDLNTNSPKEWIAVKIKSIFRDNFGAVAHDNIVQVRLEETLFIPDLPHVPVNVSTPPSDLRGSESSQKLTPRQTQALETLGDIPLTETHVRYDAAFTAEAVTQALETLVDISLTETHVRYDAAFIAERMKRIPD</sequence>
<organism evidence="2 3">
    <name type="scientific">Lucilia cuprina</name>
    <name type="common">Green bottle fly</name>
    <name type="synonym">Australian sheep blowfly</name>
    <dbReference type="NCBI Taxonomy" id="7375"/>
    <lineage>
        <taxon>Eukaryota</taxon>
        <taxon>Metazoa</taxon>
        <taxon>Ecdysozoa</taxon>
        <taxon>Arthropoda</taxon>
        <taxon>Hexapoda</taxon>
        <taxon>Insecta</taxon>
        <taxon>Pterygota</taxon>
        <taxon>Neoptera</taxon>
        <taxon>Endopterygota</taxon>
        <taxon>Diptera</taxon>
        <taxon>Brachycera</taxon>
        <taxon>Muscomorpha</taxon>
        <taxon>Oestroidea</taxon>
        <taxon>Calliphoridae</taxon>
        <taxon>Luciliinae</taxon>
        <taxon>Lucilia</taxon>
    </lineage>
</organism>
<dbReference type="EMBL" id="JRES01000130">
    <property type="protein sequence ID" value="KNC33924.1"/>
    <property type="molecule type" value="Genomic_DNA"/>
</dbReference>